<dbReference type="OrthoDB" id="2367075at2759"/>
<sequence length="260" mass="30052">MSTLESVVTTAPPQHDTQFYFESVTFLVEDMLFKVPKLYFERNSSIFRDMFALPTNNQSEGSNDENPIKLESIEKVEFQRLLTAMFPDLSRYTPKPVVMGREEWISVLKLSTLWTFRELRREAVDELSQMTIDPVDKVMLARDYRVEAWLMEGYTELIKRPGALSSSEKKSLGHETTVLLYEQREKALTRTLQRFGYANVSFDGLDTEVRETFWEEAIDIRFDDNAIQAASGFDGIGKDQSEPEREIPPKKSKKGKKGKH</sequence>
<dbReference type="InParanoid" id="A0A0C3CPM4"/>
<dbReference type="STRING" id="765440.A0A0C3CPM4"/>
<dbReference type="EMBL" id="KN832971">
    <property type="protein sequence ID" value="KIM91607.1"/>
    <property type="molecule type" value="Genomic_DNA"/>
</dbReference>
<dbReference type="InterPro" id="IPR011333">
    <property type="entry name" value="SKP1/BTB/POZ_sf"/>
</dbReference>
<evidence type="ECO:0000256" key="1">
    <source>
        <dbReference type="SAM" id="MobiDB-lite"/>
    </source>
</evidence>
<reference evidence="3 4" key="1">
    <citation type="submission" date="2014-04" db="EMBL/GenBank/DDBJ databases">
        <authorList>
            <consortium name="DOE Joint Genome Institute"/>
            <person name="Kuo A."/>
            <person name="Tarkka M."/>
            <person name="Buscot F."/>
            <person name="Kohler A."/>
            <person name="Nagy L.G."/>
            <person name="Floudas D."/>
            <person name="Copeland A."/>
            <person name="Barry K.W."/>
            <person name="Cichocki N."/>
            <person name="Veneault-Fourrey C."/>
            <person name="LaButti K."/>
            <person name="Lindquist E.A."/>
            <person name="Lipzen A."/>
            <person name="Lundell T."/>
            <person name="Morin E."/>
            <person name="Murat C."/>
            <person name="Sun H."/>
            <person name="Tunlid A."/>
            <person name="Henrissat B."/>
            <person name="Grigoriev I.V."/>
            <person name="Hibbett D.S."/>
            <person name="Martin F."/>
            <person name="Nordberg H.P."/>
            <person name="Cantor M.N."/>
            <person name="Hua S.X."/>
        </authorList>
    </citation>
    <scope>NUCLEOTIDE SEQUENCE [LARGE SCALE GENOMIC DNA]</scope>
    <source>
        <strain evidence="3 4">F 1598</strain>
    </source>
</reference>
<feature type="domain" description="BTB" evidence="2">
    <location>
        <begin position="22"/>
        <end position="94"/>
    </location>
</feature>
<gene>
    <name evidence="3" type="ORF">PILCRDRAFT_810890</name>
</gene>
<keyword evidence="4" id="KW-1185">Reference proteome</keyword>
<dbReference type="PROSITE" id="PS50097">
    <property type="entry name" value="BTB"/>
    <property type="match status" value="1"/>
</dbReference>
<dbReference type="Gene3D" id="3.30.710.10">
    <property type="entry name" value="Potassium Channel Kv1.1, Chain A"/>
    <property type="match status" value="1"/>
</dbReference>
<feature type="compositionally biased region" description="Basic residues" evidence="1">
    <location>
        <begin position="250"/>
        <end position="260"/>
    </location>
</feature>
<dbReference type="Pfam" id="PF00651">
    <property type="entry name" value="BTB"/>
    <property type="match status" value="1"/>
</dbReference>
<dbReference type="SUPFAM" id="SSF54695">
    <property type="entry name" value="POZ domain"/>
    <property type="match status" value="1"/>
</dbReference>
<accession>A0A0C3CPM4</accession>
<organism evidence="3 4">
    <name type="scientific">Piloderma croceum (strain F 1598)</name>
    <dbReference type="NCBI Taxonomy" id="765440"/>
    <lineage>
        <taxon>Eukaryota</taxon>
        <taxon>Fungi</taxon>
        <taxon>Dikarya</taxon>
        <taxon>Basidiomycota</taxon>
        <taxon>Agaricomycotina</taxon>
        <taxon>Agaricomycetes</taxon>
        <taxon>Agaricomycetidae</taxon>
        <taxon>Atheliales</taxon>
        <taxon>Atheliaceae</taxon>
        <taxon>Piloderma</taxon>
    </lineage>
</organism>
<name>A0A0C3CPM4_PILCF</name>
<evidence type="ECO:0000313" key="4">
    <source>
        <dbReference type="Proteomes" id="UP000054166"/>
    </source>
</evidence>
<dbReference type="AlphaFoldDB" id="A0A0C3CPM4"/>
<feature type="compositionally biased region" description="Basic and acidic residues" evidence="1">
    <location>
        <begin position="236"/>
        <end position="249"/>
    </location>
</feature>
<proteinExistence type="predicted"/>
<evidence type="ECO:0000313" key="3">
    <source>
        <dbReference type="EMBL" id="KIM91607.1"/>
    </source>
</evidence>
<dbReference type="Proteomes" id="UP000054166">
    <property type="component" value="Unassembled WGS sequence"/>
</dbReference>
<evidence type="ECO:0000259" key="2">
    <source>
        <dbReference type="PROSITE" id="PS50097"/>
    </source>
</evidence>
<dbReference type="InterPro" id="IPR000210">
    <property type="entry name" value="BTB/POZ_dom"/>
</dbReference>
<dbReference type="HOGENOM" id="CLU_047592_2_1_1"/>
<reference evidence="4" key="2">
    <citation type="submission" date="2015-01" db="EMBL/GenBank/DDBJ databases">
        <title>Evolutionary Origins and Diversification of the Mycorrhizal Mutualists.</title>
        <authorList>
            <consortium name="DOE Joint Genome Institute"/>
            <consortium name="Mycorrhizal Genomics Consortium"/>
            <person name="Kohler A."/>
            <person name="Kuo A."/>
            <person name="Nagy L.G."/>
            <person name="Floudas D."/>
            <person name="Copeland A."/>
            <person name="Barry K.W."/>
            <person name="Cichocki N."/>
            <person name="Veneault-Fourrey C."/>
            <person name="LaButti K."/>
            <person name="Lindquist E.A."/>
            <person name="Lipzen A."/>
            <person name="Lundell T."/>
            <person name="Morin E."/>
            <person name="Murat C."/>
            <person name="Riley R."/>
            <person name="Ohm R."/>
            <person name="Sun H."/>
            <person name="Tunlid A."/>
            <person name="Henrissat B."/>
            <person name="Grigoriev I.V."/>
            <person name="Hibbett D.S."/>
            <person name="Martin F."/>
        </authorList>
    </citation>
    <scope>NUCLEOTIDE SEQUENCE [LARGE SCALE GENOMIC DNA]</scope>
    <source>
        <strain evidence="4">F 1598</strain>
    </source>
</reference>
<feature type="region of interest" description="Disordered" evidence="1">
    <location>
        <begin position="231"/>
        <end position="260"/>
    </location>
</feature>
<protein>
    <recommendedName>
        <fullName evidence="2">BTB domain-containing protein</fullName>
    </recommendedName>
</protein>